<dbReference type="PROSITE" id="PS50004">
    <property type="entry name" value="C2"/>
    <property type="match status" value="1"/>
</dbReference>
<dbReference type="Pfam" id="PF12359">
    <property type="entry name" value="DUF3645"/>
    <property type="match status" value="1"/>
</dbReference>
<evidence type="ECO:0000256" key="4">
    <source>
        <dbReference type="ARBA" id="ARBA00022786"/>
    </source>
</evidence>
<reference evidence="9" key="1">
    <citation type="submission" date="2023-03" db="EMBL/GenBank/DDBJ databases">
        <title>Massive genome expansion in bonnet fungi (Mycena s.s.) driven by repeated elements and novel gene families across ecological guilds.</title>
        <authorList>
            <consortium name="Lawrence Berkeley National Laboratory"/>
            <person name="Harder C.B."/>
            <person name="Miyauchi S."/>
            <person name="Viragh M."/>
            <person name="Kuo A."/>
            <person name="Thoen E."/>
            <person name="Andreopoulos B."/>
            <person name="Lu D."/>
            <person name="Skrede I."/>
            <person name="Drula E."/>
            <person name="Henrissat B."/>
            <person name="Morin E."/>
            <person name="Kohler A."/>
            <person name="Barry K."/>
            <person name="LaButti K."/>
            <person name="Morin E."/>
            <person name="Salamov A."/>
            <person name="Lipzen A."/>
            <person name="Mereny Z."/>
            <person name="Hegedus B."/>
            <person name="Baldrian P."/>
            <person name="Stursova M."/>
            <person name="Weitz H."/>
            <person name="Taylor A."/>
            <person name="Grigoriev I.V."/>
            <person name="Nagy L.G."/>
            <person name="Martin F."/>
            <person name="Kauserud H."/>
        </authorList>
    </citation>
    <scope>NUCLEOTIDE SEQUENCE</scope>
    <source>
        <strain evidence="9">CBHHK067</strain>
    </source>
</reference>
<evidence type="ECO:0000256" key="7">
    <source>
        <dbReference type="SAM" id="MobiDB-lite"/>
    </source>
</evidence>
<evidence type="ECO:0000259" key="8">
    <source>
        <dbReference type="PROSITE" id="PS50004"/>
    </source>
</evidence>
<evidence type="ECO:0000313" key="9">
    <source>
        <dbReference type="EMBL" id="KAJ7708856.1"/>
    </source>
</evidence>
<dbReference type="GO" id="GO:0006508">
    <property type="term" value="P:proteolysis"/>
    <property type="evidence" value="ECO:0007669"/>
    <property type="project" value="UniProtKB-KW"/>
</dbReference>
<name>A0AAD7H034_MYCRO</name>
<accession>A0AAD7H034</accession>
<feature type="compositionally biased region" description="Low complexity" evidence="7">
    <location>
        <begin position="506"/>
        <end position="523"/>
    </location>
</feature>
<dbReference type="Proteomes" id="UP001221757">
    <property type="component" value="Unassembled WGS sequence"/>
</dbReference>
<evidence type="ECO:0000256" key="6">
    <source>
        <dbReference type="ARBA" id="ARBA00022807"/>
    </source>
</evidence>
<comment type="catalytic activity">
    <reaction evidence="1">
        <text>Thiol-dependent hydrolysis of ester, thioester, amide, peptide and isopeptide bonds formed by the C-terminal Gly of ubiquitin (a 76-residue protein attached to proteins as an intracellular targeting signal).</text>
        <dbReference type="EC" id="3.4.19.12"/>
    </reaction>
</comment>
<dbReference type="EMBL" id="JARKIE010000003">
    <property type="protein sequence ID" value="KAJ7708856.1"/>
    <property type="molecule type" value="Genomic_DNA"/>
</dbReference>
<keyword evidence="6" id="KW-0788">Thiol protease</keyword>
<dbReference type="EC" id="3.4.19.12" evidence="2"/>
<dbReference type="Pfam" id="PF00168">
    <property type="entry name" value="C2"/>
    <property type="match status" value="1"/>
</dbReference>
<feature type="compositionally biased region" description="Basic and acidic residues" evidence="7">
    <location>
        <begin position="489"/>
        <end position="505"/>
    </location>
</feature>
<protein>
    <recommendedName>
        <fullName evidence="2">ubiquitinyl hydrolase 1</fullName>
        <ecNumber evidence="2">3.4.19.12</ecNumber>
    </recommendedName>
</protein>
<keyword evidence="4" id="KW-0833">Ubl conjugation pathway</keyword>
<gene>
    <name evidence="9" type="ORF">B0H17DRAFT_1124650</name>
</gene>
<dbReference type="GO" id="GO:0004843">
    <property type="term" value="F:cysteine-type deubiquitinase activity"/>
    <property type="evidence" value="ECO:0007669"/>
    <property type="project" value="UniProtKB-EC"/>
</dbReference>
<feature type="compositionally biased region" description="Low complexity" evidence="7">
    <location>
        <begin position="465"/>
        <end position="485"/>
    </location>
</feature>
<keyword evidence="10" id="KW-1185">Reference proteome</keyword>
<feature type="compositionally biased region" description="Basic and acidic residues" evidence="7">
    <location>
        <begin position="437"/>
        <end position="453"/>
    </location>
</feature>
<proteinExistence type="predicted"/>
<feature type="domain" description="C2" evidence="8">
    <location>
        <begin position="1"/>
        <end position="114"/>
    </location>
</feature>
<dbReference type="SUPFAM" id="SSF49562">
    <property type="entry name" value="C2 domain (Calcium/lipid-binding domain, CaLB)"/>
    <property type="match status" value="1"/>
</dbReference>
<dbReference type="InterPro" id="IPR022099">
    <property type="entry name" value="DUF3638"/>
</dbReference>
<dbReference type="PANTHER" id="PTHR13367">
    <property type="entry name" value="UBIQUITIN THIOESTERASE"/>
    <property type="match status" value="1"/>
</dbReference>
<dbReference type="SMART" id="SM00239">
    <property type="entry name" value="C2"/>
    <property type="match status" value="1"/>
</dbReference>
<dbReference type="InterPro" id="IPR000008">
    <property type="entry name" value="C2_dom"/>
</dbReference>
<organism evidence="9 10">
    <name type="scientific">Mycena rosella</name>
    <name type="common">Pink bonnet</name>
    <name type="synonym">Agaricus rosellus</name>
    <dbReference type="NCBI Taxonomy" id="1033263"/>
    <lineage>
        <taxon>Eukaryota</taxon>
        <taxon>Fungi</taxon>
        <taxon>Dikarya</taxon>
        <taxon>Basidiomycota</taxon>
        <taxon>Agaricomycotina</taxon>
        <taxon>Agaricomycetes</taxon>
        <taxon>Agaricomycetidae</taxon>
        <taxon>Agaricales</taxon>
        <taxon>Marasmiineae</taxon>
        <taxon>Mycenaceae</taxon>
        <taxon>Mycena</taxon>
    </lineage>
</organism>
<dbReference type="InterPro" id="IPR035892">
    <property type="entry name" value="C2_domain_sf"/>
</dbReference>
<dbReference type="InterPro" id="IPR046541">
    <property type="entry name" value="DUF6606"/>
</dbReference>
<feature type="region of interest" description="Disordered" evidence="7">
    <location>
        <begin position="357"/>
        <end position="382"/>
    </location>
</feature>
<evidence type="ECO:0000256" key="3">
    <source>
        <dbReference type="ARBA" id="ARBA00022670"/>
    </source>
</evidence>
<feature type="compositionally biased region" description="Basic and acidic residues" evidence="7">
    <location>
        <begin position="371"/>
        <end position="382"/>
    </location>
</feature>
<dbReference type="PANTHER" id="PTHR13367:SF33">
    <property type="entry name" value="P-LOOP CONTAINING NUCLEOSIDE TRIPHOSPHATE HYDROLASE PROTEIN"/>
    <property type="match status" value="1"/>
</dbReference>
<feature type="region of interest" description="Disordered" evidence="7">
    <location>
        <begin position="184"/>
        <end position="205"/>
    </location>
</feature>
<dbReference type="Pfam" id="PF12340">
    <property type="entry name" value="DUF3638"/>
    <property type="match status" value="1"/>
</dbReference>
<dbReference type="Pfam" id="PF20255">
    <property type="entry name" value="DUF6606"/>
    <property type="match status" value="1"/>
</dbReference>
<dbReference type="InterPro" id="IPR051346">
    <property type="entry name" value="OTU_Deubiquitinase"/>
</dbReference>
<evidence type="ECO:0000256" key="2">
    <source>
        <dbReference type="ARBA" id="ARBA00012759"/>
    </source>
</evidence>
<sequence>MAPTYTVEINFNRAKNLPVADIGTLSSDPYILAELVIPDVEPLKFRTPTIRRNRDPTWDATWLVSGVPASGFKLLMILHDEDPGEPSDDRLGKALARFGPEQMKEGFESMETEYTLQKRRGDLHPYILTYLTALLPGEKLKKHNRVIASVRVLRKDADQKDDLRMYTLGPNRYSRHFSPLIGSMVNKTPRKDANDSDGQTDGQGGALSATTFIANKVQLAGPVPRELRHRFVGYRPFINWMFADSGIAGRILNHGLRRQYRTVYMCDKRTVWGVVDAPNEGKDDGASEALARQFLDMTAWGEGAKLFTYVITLDGEWRFTETGPEFGIDLLSKHSMHADLAKEIAYSGEFFVRPKDAAKEKQLQESEAEDTTQKDASRTPKDYELIIDNDSGTYRPKKELLPVLQEWLADARRLGGLGGVRAMDGFDEELKGMKAERAKEKAALTGVKDGDKKGKGKGRMVPVRQGTSVSSISGGQIGRGSVSSGEVEDTLKKMDKPDGEKEKTPLRPSRSSQVSGSQSLQLSFPGRCRSRTRQPYPMDSPAAVVYAINHLFLPPQLPQEDDGANYSVQRDVLQHIAQCADAFCDGLKLENTEERVQAGWAVLRTTLQRFASVHEDPHLRPAHLEETLNGMKEHDVVCLHISAQNASVIFRRTDQDMTLEFFQASPTTALVTKTKGKLVMQFPARPRLSIPFDRAFIRSLCALLAELHVMPIASALAAFKKAGGTQVDTREVPDIRYISELLGGIARALTPDPEASAAQTVFVTKRVGDQALLKNAGQPWRRWPKWLILRVTLQTTLAQFDIPTQSRYGYKVFIAFVLAKTLQLASTADVNHDILFAMSSKIATRMWKLRSAFDSDPRTPIFPVPFISQQIDSVESILSGRWKDIQSSEASPSTWAVPTAAEIIAARSFTLPRSSAYFGNVRVRRNELDAEDTTFYKGVFEANLHQTYVRRKQESPPLPLPSDVSKIELSFAILDVEQWVEKRLPRWSAPLPIRLPKLRDMIEEHDKLALGYKTNNPEMFSRLFLTILELWVALDKAVTAALPLLLDYSPELSAESFEPLILPELSQMCRLSAVEAHLANRHRTARYSELSVFAFTTHASSFPARYFDASGPLRALRKQIRLQASDARSGKLAELQQKNRHHAALIDQAALVPHVPHCNDARVKRTCQSCQLTVKAGNLSMEVFEWPLPEEESLERLVIFELCVPLPFGIWRDITCRLARNHSEALPGRPMQRTGPILRTYPPLEAHFSANTPGQQITLASTTKSFESSPCSTFPCQESDVIKNHPLVYQLWDESAGLGWLPSTFPTIEIRLQCTPDFPSGPYRSLAWSAAATTHTPNMVIARQSECPTQLSYHEWDAFGHLRAGHRLQWRNMMLQLINGTLDLADPAVYLLFRQASCQEGWTAATLGDVACRLFSLSPSERIKDAAFAFLSRLRDVLFHWMQHILLLLKNQSAASQLPASDLIHRVLQVAASCRSTYAVDSAAIGRILDVNGAVSIFMQCAIAIQKNVPQNTHTLPSALRYLLRRDTFLATTVVKFFGKKILQNGGGLDDAVHSVWEGFSRDPVNAWRGVGERWVACKTRAAGDSTVRHVYLDIADGSLLVDGESQGTLPNNILRHPLFLILFPNQHTLDITPSTMKGMTYQSRHNMDDFEVHFKLRINGDLLVRVRNHDTGHISEFIPPERLEGDRHADVPDPRLNTGGDNTFETLLDPNSRMVEEISRLFHPLEKSKLDLLVSLKAQGSFSSPSQKIYITLPRYNLEFSISSINGRVESKELPGFSVSRKQYVGTLIGLDSKVILENGQTVKVVIPDGDVRTTRDKFHPTTTIFPPATAKHLKAFIYDVDAILGRIVGDGTLASWYLLVYLHIVTSSHLRDPLIDRTGIQQALEMLGSPLSFAFMEMKAEHCDQLQRILDLVPTRHHYPRTFSSMEACKIGVAYKGDADLRERAEFRTSRLVSNVSTDEADILMSPDRCLDCDESSSKEQVVRDITALVSQWPSRLRVATDLWAHFQSWKLFSTRAEPEIRIDNPRFWLLETPQVVWFNLLSLCKSAKYPDRYGLTFALSILAYRGIHLDLVRTLLATAVDNSNAEIIRTAVRALPTADFNLGPGHTLSNADIRAVVTRHCYGYATSAEALLPKLPGEHNSDWSARRHQTFSTRRSDQCRLLSDHIFGFWPRPTSPLMVPNITLMLPDSFKTRYPIIEIESLRAAISTTLSQKLLNRKLFESVVQLQFGLNTVQSLPQAVVASMPPLTPNAVKPLRTYVPVTLASLLEDRDGSLDGVAQNGDYLDPAVIPLPNVPRNAGGLLSVSLGRQLIPRLKAMEIKGPESQYVDDLSRCIDAFEGRDLRDAPPPPDDGRNSQNFSVLTARIQNLLKTNTLFEQWLYQTGQWPSTAPESLVLQLTRERRQMLPLPWKTNLIRYAEGLAVRQTRRRNDLRSGSEAERVQETQTRGDWDAATYPDWLLFQLDADLLIRPVQVSIAKSMICPPDNKNALLQLNMGEGKSSVIVPIISAFLADGEQLVRVVVLKPLAAQMFQLLKQRLCGLVHRRLFYLPFSRDIQPLDSSQIEKIVDLFKECTRVGGILLCQPEHILSFQLMGLHTFCQSKPGSGLLTDAQNWLDGATRDVLDESDEILSVRYQLIYTVGTPSPLEGQPWRWDIIQAVFSLLAEQAAQITVPGGLEIGTVAEPRRFPVTRILSPKGGQELIKTIIREILSDKGPLQQWVSFRNYSDEHKRLISRFLRQLTINPVDNQLLREISGDRFTVLLLLRGLFAHGILELSLRDKRWRVDYGLDPKRSMLAVPYRAKDSPALRAEFGHPDMIIVLTCLSYYYGGLSDDQLNTSFALLLNSDNPTLRYEHWINGIDNLPPNLASLRGLNLEDVEQKTCHIFPLLRFNKAVIDFYLSQCVFPKEAREFQHKLTTNAWDLARTKPRLTTGFSGTNDNRYLLPLSIDQLDQESQRHTNAQVLEYILQPENREVLCTNSDDALGLLRRLVQQTPSVMVLLDVGAQVLELQNEEVAREWLKLDARPNIEAAVYFDPHDDEIRVLTRDGRVEPFAGSLYRMQLDKTLVYLDEAHTRGTDFKFPSGTRAVVTLGPRITKDKLVQGCMRMRRLGSDHSLLFFASQEIWSKIAQTCDPELVNIDSSDVLLWTMRETITQIRDNAPLWANQGVNFDARRTAYEEHRDNLLSDSDYKAVLQERESRSIEELYGAEDLSAGESEDKTELQRRIRQRCADLGVTPSRNNRLLEEQERELAHEKEEEREVERIAAAQPLDHHIDRRIYDFIRTGAVSNTFISLEACLVNTSHISLLPKGNIFRGEKLRATKDFRDTVVLPTTFSRGSMDGYLRGLQWILSNDLQSDVLLLISPFEANKFISEIRSSDTAHLHVYSPRVTRNTSSFESLDAFVVPKPRTDLPIRTYIHELNLFAGQLFLTNKGSMDEVCAILGLYLDRLPPQVASGVVDATGFVKDKSARTTLAMGACSFVSNPLPFMRELFGWRRKGQGFGLTHMGKILNGNKLEESEFEQPANDEAGGLSALGFGKECFHQDMGISRNLAPPSVEIWCVLSVGEKGFTHSIPKEMAADPLNLSNIDASDEALIRLSGVDAAGPSNWPSKLLQECLKAASKGSSNASPSKETVTCAGRRGAGERLLNEINCSKHLLIRDEYLWALKDAHNACYNHQTEFETPSHLIHPQIDSTPRETTSPTPQFSNPFDDFNTQRFYGKGRAFIVLGHPGVVILVLRCLARRVTFVQTKSNEMWLFYPYLRNAYRIRISDLMPTQLKKLLPRDAWALVDSNEDVSTVATNIAAMKLFIVQTTSPRAYCTEWITKKGYVPIMWYMANWSLVELICGRDFDPVDADYIPGSEKDLEAFTAVFPPSARIADALQDGHFNFATHVQIYKLRSSAMTRQSISRLLAADP</sequence>
<evidence type="ECO:0000256" key="1">
    <source>
        <dbReference type="ARBA" id="ARBA00000707"/>
    </source>
</evidence>
<feature type="region of interest" description="Disordered" evidence="7">
    <location>
        <begin position="437"/>
        <end position="534"/>
    </location>
</feature>
<dbReference type="Gene3D" id="2.60.40.150">
    <property type="entry name" value="C2 domain"/>
    <property type="match status" value="1"/>
</dbReference>
<keyword evidence="3" id="KW-0645">Protease</keyword>
<evidence type="ECO:0000256" key="5">
    <source>
        <dbReference type="ARBA" id="ARBA00022801"/>
    </source>
</evidence>
<keyword evidence="5" id="KW-0378">Hydrolase</keyword>
<evidence type="ECO:0000313" key="10">
    <source>
        <dbReference type="Proteomes" id="UP001221757"/>
    </source>
</evidence>
<dbReference type="InterPro" id="IPR022105">
    <property type="entry name" value="DUF3645"/>
</dbReference>
<comment type="caution">
    <text evidence="9">The sequence shown here is derived from an EMBL/GenBank/DDBJ whole genome shotgun (WGS) entry which is preliminary data.</text>
</comment>